<dbReference type="Proteomes" id="UP000188184">
    <property type="component" value="Chromosome"/>
</dbReference>
<dbReference type="AlphaFoldDB" id="A0A1Q2L2W4"/>
<protein>
    <submittedName>
        <fullName evidence="1">Uncharacterized protein</fullName>
    </submittedName>
</protein>
<organism evidence="1 2">
    <name type="scientific">Planococcus lenghuensis</name>
    <dbReference type="NCBI Taxonomy" id="2213202"/>
    <lineage>
        <taxon>Bacteria</taxon>
        <taxon>Bacillati</taxon>
        <taxon>Bacillota</taxon>
        <taxon>Bacilli</taxon>
        <taxon>Bacillales</taxon>
        <taxon>Caryophanaceae</taxon>
        <taxon>Planococcus</taxon>
    </lineage>
</organism>
<sequence length="104" mass="11984">MRVERAKDPVLLSFFVFIRELNIKDHSAIFKAHSLGFKMHSAIFKAHSLDLNMHSSALNMHSWSFNRHLVLFLLHGVSTRTFNYPASFCLKIAYTDSMPENGIM</sequence>
<dbReference type="KEGG" id="pmar:B0X71_18010"/>
<dbReference type="EMBL" id="CP019640">
    <property type="protein sequence ID" value="AQQ54808.1"/>
    <property type="molecule type" value="Genomic_DNA"/>
</dbReference>
<dbReference type="RefSeq" id="WP_077590709.1">
    <property type="nucleotide sequence ID" value="NZ_CP019640.1"/>
</dbReference>
<evidence type="ECO:0000313" key="1">
    <source>
        <dbReference type="EMBL" id="AQQ54808.1"/>
    </source>
</evidence>
<evidence type="ECO:0000313" key="2">
    <source>
        <dbReference type="Proteomes" id="UP000188184"/>
    </source>
</evidence>
<reference evidence="1 2" key="1">
    <citation type="submission" date="2017-02" db="EMBL/GenBank/DDBJ databases">
        <title>The complete genomic sequence of a novel cold adapted crude oil-degrading bacterium Planococcus qaidamina Y42.</title>
        <authorList>
            <person name="Yang R."/>
        </authorList>
    </citation>
    <scope>NUCLEOTIDE SEQUENCE [LARGE SCALE GENOMIC DNA]</scope>
    <source>
        <strain evidence="1 2">Y42</strain>
    </source>
</reference>
<keyword evidence="2" id="KW-1185">Reference proteome</keyword>
<accession>A0A1Q2L2W4</accession>
<name>A0A1Q2L2W4_9BACL</name>
<proteinExistence type="predicted"/>
<gene>
    <name evidence="1" type="ORF">B0X71_18010</name>
</gene>